<dbReference type="InterPro" id="IPR010982">
    <property type="entry name" value="Lambda_DNA-bd_dom_sf"/>
</dbReference>
<dbReference type="Gene3D" id="1.25.40.10">
    <property type="entry name" value="Tetratricopeptide repeat domain"/>
    <property type="match status" value="3"/>
</dbReference>
<feature type="compositionally biased region" description="Basic and acidic residues" evidence="1">
    <location>
        <begin position="822"/>
        <end position="832"/>
    </location>
</feature>
<sequence>MHEADNSRGQALAELRGRLEEARARARLNQTVLAGKAGLGRATVGKALAPDSGVPSANTVACLARALKLPVRELLELRRTAVEEADGHPAHLPGPGRPIGEWEPHELEVHPAGPGTVASGERALPGYVERQHDEVLAEAVREAAQGRSRIVVLVGSSSTGKTRACWQAVQPLATKRWRLWHPFDPTRAEAALEDLRQVGPRTVVWLNEAQHYFGDRACGERIAAAVHRLLTDEQGGPVLVLGTLWPEYADRYTALPAPNGSDPHTRVRELLIGRTVAVPDAFDAAALAAATLLAEGGDPLLADALTRARDGGRITQDLAGAPELLRRYEQATPPARALLHAAMDARRLFVGFHLPQTFLTDAAPDYLSKDDYDQLTDDWAEQAYAELAKPGHGKQAPLRRVRPRPQRRPPGPHQPVDHPSPQPAGTMFRLADYLEQHGRSTRRSLCPPASFWHAAHAHLTDPHDLDVLVEEAEDRHRLEWAHHLRHRAASLGSVNALYVLAGMREDVDDRAEAENLYRRAADLGDTDVLFNLALLREAANDREGADDLARQAADLGNFKVLSDLAELREEAGDHEGAEALGRLAADHGSSTALYHLAMMREEAGDRASAESLYEQLVEHVGADALYCLAVIREDRGDQAGAETLYQRADDHRDLDALCRVVTVRHNVGDWKGAEALARRAAAHGRPDALHSLALSVERMGDVKGADGLYEEAANHGITEALYRLGRLREKAKDLKGAENFYREAVEHGITEAFFPLAVLRERAGDGEDAEDLYRRAAENGESAGLRRVVTLRERMGDREGAESLARQLADNGDPNGLSHLGHLRETTGDKESAESLYRQAAERGSAFALNFLARLREQAGDLKEAERLAQLADDLGSPDPLYRLGLSREKAGDREGAKHFFRQVADRGHARNMPPDGSAFSAWWPDGLDPDGLPTPPWR</sequence>
<dbReference type="SUPFAM" id="SSF81901">
    <property type="entry name" value="HCP-like"/>
    <property type="match status" value="2"/>
</dbReference>
<accession>A0ABU6LPE8</accession>
<evidence type="ECO:0000259" key="2">
    <source>
        <dbReference type="PROSITE" id="PS50943"/>
    </source>
</evidence>
<feature type="compositionally biased region" description="Low complexity" evidence="1">
    <location>
        <begin position="923"/>
        <end position="932"/>
    </location>
</feature>
<dbReference type="InterPro" id="IPR019734">
    <property type="entry name" value="TPR_rpt"/>
</dbReference>
<evidence type="ECO:0000313" key="3">
    <source>
        <dbReference type="EMBL" id="MEC7051358.1"/>
    </source>
</evidence>
<dbReference type="Pfam" id="PF13174">
    <property type="entry name" value="TPR_6"/>
    <property type="match status" value="2"/>
</dbReference>
<evidence type="ECO:0000313" key="4">
    <source>
        <dbReference type="Proteomes" id="UP001353952"/>
    </source>
</evidence>
<evidence type="ECO:0000256" key="1">
    <source>
        <dbReference type="SAM" id="MobiDB-lite"/>
    </source>
</evidence>
<feature type="domain" description="HTH cro/C1-type" evidence="2">
    <location>
        <begin position="19"/>
        <end position="74"/>
    </location>
</feature>
<comment type="caution">
    <text evidence="3">The sequence shown here is derived from an EMBL/GenBank/DDBJ whole genome shotgun (WGS) entry which is preliminary data.</text>
</comment>
<dbReference type="CDD" id="cd00093">
    <property type="entry name" value="HTH_XRE"/>
    <property type="match status" value="1"/>
</dbReference>
<organism evidence="3 4">
    <name type="scientific">Streptomyces violaceochromogenes</name>
    <dbReference type="NCBI Taxonomy" id="67377"/>
    <lineage>
        <taxon>Bacteria</taxon>
        <taxon>Bacillati</taxon>
        <taxon>Actinomycetota</taxon>
        <taxon>Actinomycetes</taxon>
        <taxon>Kitasatosporales</taxon>
        <taxon>Streptomycetaceae</taxon>
        <taxon>Streptomyces</taxon>
    </lineage>
</organism>
<dbReference type="PANTHER" id="PTHR11102">
    <property type="entry name" value="SEL-1-LIKE PROTEIN"/>
    <property type="match status" value="1"/>
</dbReference>
<dbReference type="Proteomes" id="UP001353952">
    <property type="component" value="Unassembled WGS sequence"/>
</dbReference>
<reference evidence="3 4" key="1">
    <citation type="submission" date="2024-01" db="EMBL/GenBank/DDBJ databases">
        <title>Genome analysis.</title>
        <authorList>
            <person name="Zhang K."/>
        </authorList>
    </citation>
    <scope>NUCLEOTIDE SEQUENCE [LARGE SCALE GENOMIC DNA]</scope>
    <source>
        <strain evidence="3 4">CGMCC 4.1753</strain>
    </source>
</reference>
<dbReference type="InterPro" id="IPR050767">
    <property type="entry name" value="Sel1_AlgK"/>
</dbReference>
<dbReference type="SUPFAM" id="SSF47413">
    <property type="entry name" value="lambda repressor-like DNA-binding domains"/>
    <property type="match status" value="1"/>
</dbReference>
<dbReference type="InterPro" id="IPR001387">
    <property type="entry name" value="Cro/C1-type_HTH"/>
</dbReference>
<feature type="region of interest" description="Disordered" evidence="1">
    <location>
        <begin position="808"/>
        <end position="832"/>
    </location>
</feature>
<dbReference type="SMART" id="SM00028">
    <property type="entry name" value="TPR"/>
    <property type="match status" value="5"/>
</dbReference>
<dbReference type="Pfam" id="PF13181">
    <property type="entry name" value="TPR_8"/>
    <property type="match status" value="1"/>
</dbReference>
<keyword evidence="4" id="KW-1185">Reference proteome</keyword>
<protein>
    <submittedName>
        <fullName evidence="3">Tetratricopeptide repeat protein</fullName>
    </submittedName>
</protein>
<dbReference type="SMART" id="SM00671">
    <property type="entry name" value="SEL1"/>
    <property type="match status" value="5"/>
</dbReference>
<feature type="compositionally biased region" description="Pro residues" evidence="1">
    <location>
        <begin position="408"/>
        <end position="422"/>
    </location>
</feature>
<feature type="compositionally biased region" description="Basic residues" evidence="1">
    <location>
        <begin position="397"/>
        <end position="407"/>
    </location>
</feature>
<gene>
    <name evidence="3" type="ORF">RFN57_03425</name>
</gene>
<dbReference type="PANTHER" id="PTHR11102:SF160">
    <property type="entry name" value="ERAD-ASSOCIATED E3 UBIQUITIN-PROTEIN LIGASE COMPONENT HRD3"/>
    <property type="match status" value="1"/>
</dbReference>
<dbReference type="RefSeq" id="WP_191848639.1">
    <property type="nucleotide sequence ID" value="NZ_BMUO01000015.1"/>
</dbReference>
<name>A0ABU6LPE8_9ACTN</name>
<feature type="region of interest" description="Disordered" evidence="1">
    <location>
        <begin position="386"/>
        <end position="425"/>
    </location>
</feature>
<dbReference type="InterPro" id="IPR011990">
    <property type="entry name" value="TPR-like_helical_dom_sf"/>
</dbReference>
<dbReference type="Gene3D" id="1.10.260.40">
    <property type="entry name" value="lambda repressor-like DNA-binding domains"/>
    <property type="match status" value="1"/>
</dbReference>
<feature type="region of interest" description="Disordered" evidence="1">
    <location>
        <begin position="907"/>
        <end position="939"/>
    </location>
</feature>
<dbReference type="InterPro" id="IPR006597">
    <property type="entry name" value="Sel1-like"/>
</dbReference>
<proteinExistence type="predicted"/>
<dbReference type="EMBL" id="JAYXNZ010000002">
    <property type="protein sequence ID" value="MEC7051358.1"/>
    <property type="molecule type" value="Genomic_DNA"/>
</dbReference>
<dbReference type="PROSITE" id="PS50943">
    <property type="entry name" value="HTH_CROC1"/>
    <property type="match status" value="1"/>
</dbReference>